<keyword evidence="1" id="KW-0812">Transmembrane</keyword>
<dbReference type="EMBL" id="LWCA01000103">
    <property type="protein sequence ID" value="OAF70873.1"/>
    <property type="molecule type" value="Genomic_DNA"/>
</dbReference>
<sequence length="115" mass="13140">MRNPESKKKKQAFFYALLAPLAIYKVHSLIAVSIGRSYFILYILNSIILVYPIIEIIEMHENTVTTGHNIAVELTVEFVNLFYRTGMVSSLIFVPVSQIVVALFFEVIKNKDSKE</sequence>
<reference evidence="2 3" key="1">
    <citation type="submission" date="2016-04" db="EMBL/GenBank/DDBJ databases">
        <title>The genome of Intoshia linei affirms orthonectids as highly simplified spiralians.</title>
        <authorList>
            <person name="Mikhailov K.V."/>
            <person name="Slusarev G.S."/>
            <person name="Nikitin M.A."/>
            <person name="Logacheva M.D."/>
            <person name="Penin A."/>
            <person name="Aleoshin V."/>
            <person name="Panchin Y.V."/>
        </authorList>
    </citation>
    <scope>NUCLEOTIDE SEQUENCE [LARGE SCALE GENOMIC DNA]</scope>
    <source>
        <strain evidence="2">Intl2013</strain>
        <tissue evidence="2">Whole animal</tissue>
    </source>
</reference>
<dbReference type="AlphaFoldDB" id="A0A177BB64"/>
<keyword evidence="1" id="KW-1133">Transmembrane helix</keyword>
<gene>
    <name evidence="2" type="ORF">A3Q56_01380</name>
</gene>
<comment type="caution">
    <text evidence="2">The sequence shown here is derived from an EMBL/GenBank/DDBJ whole genome shotgun (WGS) entry which is preliminary data.</text>
</comment>
<feature type="transmembrane region" description="Helical" evidence="1">
    <location>
        <begin position="39"/>
        <end position="57"/>
    </location>
</feature>
<feature type="transmembrane region" description="Helical" evidence="1">
    <location>
        <begin position="12"/>
        <end position="32"/>
    </location>
</feature>
<name>A0A177BB64_9BILA</name>
<accession>A0A177BB64</accession>
<protein>
    <submittedName>
        <fullName evidence="2">Uncharacterized protein</fullName>
    </submittedName>
</protein>
<dbReference type="Proteomes" id="UP000078046">
    <property type="component" value="Unassembled WGS sequence"/>
</dbReference>
<proteinExistence type="predicted"/>
<keyword evidence="3" id="KW-1185">Reference proteome</keyword>
<evidence type="ECO:0000313" key="2">
    <source>
        <dbReference type="EMBL" id="OAF70873.1"/>
    </source>
</evidence>
<organism evidence="2 3">
    <name type="scientific">Intoshia linei</name>
    <dbReference type="NCBI Taxonomy" id="1819745"/>
    <lineage>
        <taxon>Eukaryota</taxon>
        <taxon>Metazoa</taxon>
        <taxon>Spiralia</taxon>
        <taxon>Lophotrochozoa</taxon>
        <taxon>Mesozoa</taxon>
        <taxon>Orthonectida</taxon>
        <taxon>Rhopaluridae</taxon>
        <taxon>Intoshia</taxon>
    </lineage>
</organism>
<feature type="transmembrane region" description="Helical" evidence="1">
    <location>
        <begin position="81"/>
        <end position="105"/>
    </location>
</feature>
<evidence type="ECO:0000313" key="3">
    <source>
        <dbReference type="Proteomes" id="UP000078046"/>
    </source>
</evidence>
<keyword evidence="1" id="KW-0472">Membrane</keyword>
<evidence type="ECO:0000256" key="1">
    <source>
        <dbReference type="SAM" id="Phobius"/>
    </source>
</evidence>